<gene>
    <name evidence="4" type="ORF">LEM8419_01100</name>
</gene>
<proteinExistence type="predicted"/>
<feature type="chain" id="PRO_5045469688" description="Tetratricopeptide repeat protein" evidence="3">
    <location>
        <begin position="20"/>
        <end position="255"/>
    </location>
</feature>
<sequence length="255" mass="28144">MSRCIYCVLLLCYSLSLTAQDSSGYTIAEASRELAAGDYAHASEILDSLERKDGLSATAYLGLGNAYFEVGKTGRAILAYERGLRLRPGHRALRNNLKYVREEAGLTTPVLPEFFLLRWWRAVGAFLGSTVAYIVAACCWWIAVVGGVYWYLRRRTMAEKRRFVLLPLAVTFLVLAVVLYALGQSRYEYLNSTDEAVLLTAGAALRVSPTEAASVEDELPAGSHLSITDRVGKYVKVTLADGRQGYLLQDELAII</sequence>
<evidence type="ECO:0000256" key="1">
    <source>
        <dbReference type="PROSITE-ProRule" id="PRU00339"/>
    </source>
</evidence>
<keyword evidence="3" id="KW-0732">Signal</keyword>
<dbReference type="PROSITE" id="PS50005">
    <property type="entry name" value="TPR"/>
    <property type="match status" value="1"/>
</dbReference>
<feature type="transmembrane region" description="Helical" evidence="2">
    <location>
        <begin position="164"/>
        <end position="183"/>
    </location>
</feature>
<feature type="repeat" description="TPR" evidence="1">
    <location>
        <begin position="57"/>
        <end position="90"/>
    </location>
</feature>
<evidence type="ECO:0008006" key="6">
    <source>
        <dbReference type="Google" id="ProtNLM"/>
    </source>
</evidence>
<protein>
    <recommendedName>
        <fullName evidence="6">Tetratricopeptide repeat protein</fullName>
    </recommendedName>
</protein>
<name>A0ABM9AZP3_9BACT</name>
<reference evidence="4" key="1">
    <citation type="submission" date="2021-12" db="EMBL/GenBank/DDBJ databases">
        <authorList>
            <person name="Rodrigo-Torres L."/>
            <person name="Arahal R. D."/>
            <person name="Lucena T."/>
        </authorList>
    </citation>
    <scope>NUCLEOTIDE SEQUENCE</scope>
    <source>
        <strain evidence="4">CECT 8419</strain>
    </source>
</reference>
<evidence type="ECO:0000256" key="3">
    <source>
        <dbReference type="SAM" id="SignalP"/>
    </source>
</evidence>
<keyword evidence="5" id="KW-1185">Reference proteome</keyword>
<dbReference type="InterPro" id="IPR019734">
    <property type="entry name" value="TPR_rpt"/>
</dbReference>
<keyword evidence="1" id="KW-0802">TPR repeat</keyword>
<organism evidence="4 5">
    <name type="scientific">Neolewinella maritima</name>
    <dbReference type="NCBI Taxonomy" id="1383882"/>
    <lineage>
        <taxon>Bacteria</taxon>
        <taxon>Pseudomonadati</taxon>
        <taxon>Bacteroidota</taxon>
        <taxon>Saprospiria</taxon>
        <taxon>Saprospirales</taxon>
        <taxon>Lewinellaceae</taxon>
        <taxon>Neolewinella</taxon>
    </lineage>
</organism>
<dbReference type="PROSITE" id="PS50293">
    <property type="entry name" value="TPR_REGION"/>
    <property type="match status" value="1"/>
</dbReference>
<dbReference type="SUPFAM" id="SSF48452">
    <property type="entry name" value="TPR-like"/>
    <property type="match status" value="1"/>
</dbReference>
<comment type="caution">
    <text evidence="4">The sequence shown here is derived from an EMBL/GenBank/DDBJ whole genome shotgun (WGS) entry which is preliminary data.</text>
</comment>
<evidence type="ECO:0000256" key="2">
    <source>
        <dbReference type="SAM" id="Phobius"/>
    </source>
</evidence>
<dbReference type="EMBL" id="CAKLPZ010000001">
    <property type="protein sequence ID" value="CAH0999800.1"/>
    <property type="molecule type" value="Genomic_DNA"/>
</dbReference>
<dbReference type="SMART" id="SM00028">
    <property type="entry name" value="TPR"/>
    <property type="match status" value="1"/>
</dbReference>
<feature type="transmembrane region" description="Helical" evidence="2">
    <location>
        <begin position="119"/>
        <end position="152"/>
    </location>
</feature>
<evidence type="ECO:0000313" key="4">
    <source>
        <dbReference type="EMBL" id="CAH0999800.1"/>
    </source>
</evidence>
<dbReference type="RefSeq" id="WP_238750013.1">
    <property type="nucleotide sequence ID" value="NZ_CAKLPZ010000001.1"/>
</dbReference>
<keyword evidence="2" id="KW-1133">Transmembrane helix</keyword>
<evidence type="ECO:0000313" key="5">
    <source>
        <dbReference type="Proteomes" id="UP000837803"/>
    </source>
</evidence>
<dbReference type="InterPro" id="IPR011990">
    <property type="entry name" value="TPR-like_helical_dom_sf"/>
</dbReference>
<dbReference type="Gene3D" id="2.30.30.40">
    <property type="entry name" value="SH3 Domains"/>
    <property type="match status" value="1"/>
</dbReference>
<keyword evidence="2" id="KW-0472">Membrane</keyword>
<dbReference type="Proteomes" id="UP000837803">
    <property type="component" value="Unassembled WGS sequence"/>
</dbReference>
<dbReference type="Gene3D" id="1.25.40.10">
    <property type="entry name" value="Tetratricopeptide repeat domain"/>
    <property type="match status" value="1"/>
</dbReference>
<keyword evidence="2" id="KW-0812">Transmembrane</keyword>
<accession>A0ABM9AZP3</accession>
<feature type="signal peptide" evidence="3">
    <location>
        <begin position="1"/>
        <end position="19"/>
    </location>
</feature>